<evidence type="ECO:0000256" key="1">
    <source>
        <dbReference type="ARBA" id="ARBA00009156"/>
    </source>
</evidence>
<comment type="similarity">
    <text evidence="1">Belongs to the FGGY kinase family.</text>
</comment>
<evidence type="ECO:0000313" key="7">
    <source>
        <dbReference type="Proteomes" id="UP000042527"/>
    </source>
</evidence>
<dbReference type="SUPFAM" id="SSF53067">
    <property type="entry name" value="Actin-like ATPase domain"/>
    <property type="match status" value="2"/>
</dbReference>
<feature type="domain" description="Carbohydrate kinase FGGY C-terminal" evidence="5">
    <location>
        <begin position="261"/>
        <end position="452"/>
    </location>
</feature>
<evidence type="ECO:0000256" key="2">
    <source>
        <dbReference type="ARBA" id="ARBA00022679"/>
    </source>
</evidence>
<dbReference type="OrthoDB" id="9805576at2"/>
<dbReference type="PANTHER" id="PTHR43095:SF5">
    <property type="entry name" value="XYLULOSE KINASE"/>
    <property type="match status" value="1"/>
</dbReference>
<dbReference type="InterPro" id="IPR000577">
    <property type="entry name" value="Carb_kinase_FGGY"/>
</dbReference>
<dbReference type="GO" id="GO:0005975">
    <property type="term" value="P:carbohydrate metabolic process"/>
    <property type="evidence" value="ECO:0007669"/>
    <property type="project" value="InterPro"/>
</dbReference>
<reference evidence="7" key="1">
    <citation type="submission" date="2015-01" db="EMBL/GenBank/DDBJ databases">
        <authorList>
            <person name="Manzoor Shahid"/>
            <person name="Zubair Saima"/>
        </authorList>
    </citation>
    <scope>NUCLEOTIDE SEQUENCE [LARGE SCALE GENOMIC DNA]</scope>
    <source>
        <strain evidence="7">V1</strain>
    </source>
</reference>
<dbReference type="PANTHER" id="PTHR43095">
    <property type="entry name" value="SUGAR KINASE"/>
    <property type="match status" value="1"/>
</dbReference>
<dbReference type="EMBL" id="CDNC01000003">
    <property type="protein sequence ID" value="CEM60845.1"/>
    <property type="molecule type" value="Genomic_DNA"/>
</dbReference>
<dbReference type="InterPro" id="IPR018485">
    <property type="entry name" value="FGGY_C"/>
</dbReference>
<proteinExistence type="inferred from homology"/>
<dbReference type="InterPro" id="IPR018484">
    <property type="entry name" value="FGGY_N"/>
</dbReference>
<dbReference type="Pfam" id="PF02782">
    <property type="entry name" value="FGGY_C"/>
    <property type="match status" value="1"/>
</dbReference>
<sequence>MKTILTVDCGTQSLRAMIFDTAGNVLAAERIAYKPHTTPQPGWAEQDVSVYWEALKTGIARIKNANPEAFAQLAGIGVTTIRASTVLVDKNGKVLRPAIIWLDNRTARGSYHPNRLVRAAFHAAGVYDSIVSVQSRCTINWLRENEPETWNKTWKMFFLSGWFIYQLTGEVCDTVSSMVGYIPFVNKKRNWAKPNSIESKLMPLEEEKRHALVESGSIIGSITKKAAEELGIPEGLPLVGCGSDKACETVGAGVVDSSLASLSFGTTATIEVLSSKYFEYKKLFPAYCGIIPNTWLSELEIYRGYWMISWFKEELCQLECKQAEELGVIPEKILDKFLHASPAGGRGLMLQPYWGASIFDRYAKGSIIGFGDVHERDDLYRAIIEGLAYSLREGLELIEAKGKLQCEKVAASGGASQSDAICQITADILNRNLVRGKTLEASSLGAAIITAAGIGEYPSIQAAVKQMVTQEKEFIPNPENRAIYDGLFEVYKKIYPSLKNIYNGLQRVTNYPEAKKLNS</sequence>
<accession>A0A0B7GV43</accession>
<dbReference type="CDD" id="cd07779">
    <property type="entry name" value="ASKHA_NBD_FGGY_YgcE-like"/>
    <property type="match status" value="1"/>
</dbReference>
<dbReference type="InterPro" id="IPR050406">
    <property type="entry name" value="FGGY_Carb_Kinase"/>
</dbReference>
<dbReference type="Pfam" id="PF00370">
    <property type="entry name" value="FGGY_N"/>
    <property type="match status" value="1"/>
</dbReference>
<dbReference type="AlphaFoldDB" id="A0A0B7GV43"/>
<keyword evidence="3 6" id="KW-0418">Kinase</keyword>
<organism evidence="6 7">
    <name type="scientific">Treponema phagedenis</name>
    <dbReference type="NCBI Taxonomy" id="162"/>
    <lineage>
        <taxon>Bacteria</taxon>
        <taxon>Pseudomonadati</taxon>
        <taxon>Spirochaetota</taxon>
        <taxon>Spirochaetia</taxon>
        <taxon>Spirochaetales</taxon>
        <taxon>Treponemataceae</taxon>
        <taxon>Treponema</taxon>
    </lineage>
</organism>
<evidence type="ECO:0000256" key="3">
    <source>
        <dbReference type="ARBA" id="ARBA00022777"/>
    </source>
</evidence>
<name>A0A0B7GV43_TREPH</name>
<protein>
    <submittedName>
        <fullName evidence="6">Carbohydrate kinase, FGGY family protein</fullName>
    </submittedName>
</protein>
<gene>
    <name evidence="6" type="ORF">TPHV1_110071</name>
</gene>
<dbReference type="RefSeq" id="WP_044634344.1">
    <property type="nucleotide sequence ID" value="NZ_CDNC01000003.1"/>
</dbReference>
<dbReference type="GO" id="GO:0016301">
    <property type="term" value="F:kinase activity"/>
    <property type="evidence" value="ECO:0007669"/>
    <property type="project" value="UniProtKB-KW"/>
</dbReference>
<evidence type="ECO:0000259" key="5">
    <source>
        <dbReference type="Pfam" id="PF02782"/>
    </source>
</evidence>
<keyword evidence="7" id="KW-1185">Reference proteome</keyword>
<dbReference type="Proteomes" id="UP000042527">
    <property type="component" value="Unassembled WGS sequence"/>
</dbReference>
<feature type="domain" description="Carbohydrate kinase FGGY N-terminal" evidence="4">
    <location>
        <begin position="4"/>
        <end position="251"/>
    </location>
</feature>
<keyword evidence="2" id="KW-0808">Transferase</keyword>
<evidence type="ECO:0000313" key="6">
    <source>
        <dbReference type="EMBL" id="CEM60845.1"/>
    </source>
</evidence>
<evidence type="ECO:0000259" key="4">
    <source>
        <dbReference type="Pfam" id="PF00370"/>
    </source>
</evidence>
<dbReference type="Gene3D" id="3.30.420.40">
    <property type="match status" value="2"/>
</dbReference>
<dbReference type="InterPro" id="IPR043129">
    <property type="entry name" value="ATPase_NBD"/>
</dbReference>
<dbReference type="PIRSF" id="PIRSF000538">
    <property type="entry name" value="GlpK"/>
    <property type="match status" value="1"/>
</dbReference>